<keyword evidence="9" id="KW-1185">Reference proteome</keyword>
<dbReference type="Gene3D" id="1.20.1600.10">
    <property type="entry name" value="Outer membrane efflux proteins (OEP)"/>
    <property type="match status" value="1"/>
</dbReference>
<dbReference type="InterPro" id="IPR003423">
    <property type="entry name" value="OMP_efflux"/>
</dbReference>
<evidence type="ECO:0000256" key="5">
    <source>
        <dbReference type="ARBA" id="ARBA00022692"/>
    </source>
</evidence>
<accession>A0A2S8AGW3</accession>
<dbReference type="InterPro" id="IPR051906">
    <property type="entry name" value="TolC-like"/>
</dbReference>
<dbReference type="GO" id="GO:0009279">
    <property type="term" value="C:cell outer membrane"/>
    <property type="evidence" value="ECO:0007669"/>
    <property type="project" value="UniProtKB-SubCell"/>
</dbReference>
<evidence type="ECO:0000256" key="4">
    <source>
        <dbReference type="ARBA" id="ARBA00022452"/>
    </source>
</evidence>
<dbReference type="PANTHER" id="PTHR30026">
    <property type="entry name" value="OUTER MEMBRANE PROTEIN TOLC"/>
    <property type="match status" value="1"/>
</dbReference>
<comment type="caution">
    <text evidence="8">The sequence shown here is derived from an EMBL/GenBank/DDBJ whole genome shotgun (WGS) entry which is preliminary data.</text>
</comment>
<dbReference type="GO" id="GO:0015288">
    <property type="term" value="F:porin activity"/>
    <property type="evidence" value="ECO:0007669"/>
    <property type="project" value="TreeGrafter"/>
</dbReference>
<keyword evidence="3" id="KW-0813">Transport</keyword>
<name>A0A2S8AGW3_9FLAO</name>
<evidence type="ECO:0000256" key="1">
    <source>
        <dbReference type="ARBA" id="ARBA00004442"/>
    </source>
</evidence>
<evidence type="ECO:0000256" key="6">
    <source>
        <dbReference type="ARBA" id="ARBA00023136"/>
    </source>
</evidence>
<keyword evidence="7" id="KW-0998">Cell outer membrane</keyword>
<evidence type="ECO:0000256" key="2">
    <source>
        <dbReference type="ARBA" id="ARBA00007613"/>
    </source>
</evidence>
<dbReference type="EMBL" id="PSZM01000001">
    <property type="protein sequence ID" value="PQL95597.1"/>
    <property type="molecule type" value="Genomic_DNA"/>
</dbReference>
<organism evidence="8 9">
    <name type="scientific">Apibacter adventoris</name>
    <dbReference type="NCBI Taxonomy" id="1679466"/>
    <lineage>
        <taxon>Bacteria</taxon>
        <taxon>Pseudomonadati</taxon>
        <taxon>Bacteroidota</taxon>
        <taxon>Flavobacteriia</taxon>
        <taxon>Flavobacteriales</taxon>
        <taxon>Weeksellaceae</taxon>
        <taxon>Apibacter</taxon>
    </lineage>
</organism>
<dbReference type="GO" id="GO:0015562">
    <property type="term" value="F:efflux transmembrane transporter activity"/>
    <property type="evidence" value="ECO:0007669"/>
    <property type="project" value="InterPro"/>
</dbReference>
<keyword evidence="6" id="KW-0472">Membrane</keyword>
<comment type="similarity">
    <text evidence="2">Belongs to the outer membrane factor (OMF) (TC 1.B.17) family.</text>
</comment>
<dbReference type="SUPFAM" id="SSF56954">
    <property type="entry name" value="Outer membrane efflux proteins (OEP)"/>
    <property type="match status" value="1"/>
</dbReference>
<dbReference type="AlphaFoldDB" id="A0A2S8AGW3"/>
<evidence type="ECO:0000313" key="8">
    <source>
        <dbReference type="EMBL" id="PQL95597.1"/>
    </source>
</evidence>
<reference evidence="8 9" key="1">
    <citation type="submission" date="2018-02" db="EMBL/GenBank/DDBJ databases">
        <title>Genome sequences of Apibacter spp., gut symbionts of Asian honey bees.</title>
        <authorList>
            <person name="Kwong W.K."/>
            <person name="Steele M.I."/>
            <person name="Moran N.A."/>
        </authorList>
    </citation>
    <scope>NUCLEOTIDE SEQUENCE [LARGE SCALE GENOMIC DNA]</scope>
    <source>
        <strain evidence="9">wkB301</strain>
    </source>
</reference>
<evidence type="ECO:0000313" key="9">
    <source>
        <dbReference type="Proteomes" id="UP000238042"/>
    </source>
</evidence>
<sequence length="422" mass="48880">MNNTKTYIFLWICLFPCLLFSQVSEINLEECQEKAKDNYPLIKQYRLISLSENYNLDNLIKNYLPQVSLNGQASYQTQVTKIPVKVPGINVPEMNKDQYKITLDVSQLIWDGGATRSQSEITKASSALEKEKTEVNLYTIREKVNQLYFGILTIDKQLKQLDVLTSDLQSNYNLVIAMLKNGVAMVSDLDLIKVELLDTEQNKIELTTLRSAYIKMLSLFVHEELNETTHLQIPDKNLSIQEEINRPELRMYDKQYSLYKVQESAIKAKNMPKFSLFAQGGVGRPGLNMLESDFKTYAMGGIRLSWNFGNLYTKKNEYKLLEIDRNAVDVQRETFLFDTNVQLTQIQNEILKYEKLMKKDEEIISLRNRVKKAGESKYKNGIYKMNDLIGDINAENQARVTQSLHEMQFLQSIYNYKNIQGN</sequence>
<dbReference type="Proteomes" id="UP000238042">
    <property type="component" value="Unassembled WGS sequence"/>
</dbReference>
<evidence type="ECO:0000256" key="3">
    <source>
        <dbReference type="ARBA" id="ARBA00022448"/>
    </source>
</evidence>
<keyword evidence="4" id="KW-1134">Transmembrane beta strand</keyword>
<protein>
    <submittedName>
        <fullName evidence="8">Transporter</fullName>
    </submittedName>
</protein>
<dbReference type="OrthoDB" id="976750at2"/>
<dbReference type="Pfam" id="PF02321">
    <property type="entry name" value="OEP"/>
    <property type="match status" value="1"/>
</dbReference>
<evidence type="ECO:0000256" key="7">
    <source>
        <dbReference type="ARBA" id="ARBA00023237"/>
    </source>
</evidence>
<keyword evidence="5" id="KW-0812">Transmembrane</keyword>
<gene>
    <name evidence="8" type="ORF">C4S77_01075</name>
</gene>
<dbReference type="GO" id="GO:1990281">
    <property type="term" value="C:efflux pump complex"/>
    <property type="evidence" value="ECO:0007669"/>
    <property type="project" value="TreeGrafter"/>
</dbReference>
<dbReference type="PANTHER" id="PTHR30026:SF20">
    <property type="entry name" value="OUTER MEMBRANE PROTEIN TOLC"/>
    <property type="match status" value="1"/>
</dbReference>
<proteinExistence type="inferred from homology"/>
<comment type="subcellular location">
    <subcellularLocation>
        <location evidence="1">Cell outer membrane</location>
    </subcellularLocation>
</comment>